<dbReference type="GO" id="GO:0006396">
    <property type="term" value="P:RNA processing"/>
    <property type="evidence" value="ECO:0007669"/>
    <property type="project" value="TreeGrafter"/>
</dbReference>
<dbReference type="PROSITE" id="PS51375">
    <property type="entry name" value="PPR"/>
    <property type="match status" value="16"/>
</dbReference>
<feature type="repeat" description="PPR" evidence="3">
    <location>
        <begin position="1147"/>
        <end position="1181"/>
    </location>
</feature>
<keyword evidence="2" id="KW-0677">Repeat</keyword>
<feature type="repeat" description="PPR" evidence="3">
    <location>
        <begin position="684"/>
        <end position="718"/>
    </location>
</feature>
<feature type="repeat" description="PPR" evidence="3">
    <location>
        <begin position="194"/>
        <end position="229"/>
    </location>
</feature>
<gene>
    <name evidence="4" type="ORF">Cgig2_013939</name>
</gene>
<evidence type="ECO:0008006" key="6">
    <source>
        <dbReference type="Google" id="ProtNLM"/>
    </source>
</evidence>
<feature type="repeat" description="PPR" evidence="3">
    <location>
        <begin position="1077"/>
        <end position="1111"/>
    </location>
</feature>
<dbReference type="SUPFAM" id="SSF48452">
    <property type="entry name" value="TPR-like"/>
    <property type="match status" value="2"/>
</dbReference>
<dbReference type="GO" id="GO:0005739">
    <property type="term" value="C:mitochondrion"/>
    <property type="evidence" value="ECO:0007669"/>
    <property type="project" value="TreeGrafter"/>
</dbReference>
<feature type="repeat" description="PPR" evidence="3">
    <location>
        <begin position="404"/>
        <end position="438"/>
    </location>
</feature>
<feature type="repeat" description="PPR" evidence="3">
    <location>
        <begin position="230"/>
        <end position="264"/>
    </location>
</feature>
<name>A0A9Q1JQB4_9CARY</name>
<dbReference type="PANTHER" id="PTHR47934:SF6">
    <property type="entry name" value="MITOCHONDRIAL GROUP I INTRON SPLICING FACTOR CCM1-RELATED"/>
    <property type="match status" value="1"/>
</dbReference>
<dbReference type="FunFam" id="1.25.40.10:FF:003613">
    <property type="entry name" value="Pentatricopeptide repeat-containing protein At3g23020"/>
    <property type="match status" value="1"/>
</dbReference>
<dbReference type="Gene3D" id="1.25.40.10">
    <property type="entry name" value="Tetratricopeptide repeat domain"/>
    <property type="match status" value="8"/>
</dbReference>
<feature type="repeat" description="PPR" evidence="3">
    <location>
        <begin position="1112"/>
        <end position="1146"/>
    </location>
</feature>
<organism evidence="4 5">
    <name type="scientific">Carnegiea gigantea</name>
    <dbReference type="NCBI Taxonomy" id="171969"/>
    <lineage>
        <taxon>Eukaryota</taxon>
        <taxon>Viridiplantae</taxon>
        <taxon>Streptophyta</taxon>
        <taxon>Embryophyta</taxon>
        <taxon>Tracheophyta</taxon>
        <taxon>Spermatophyta</taxon>
        <taxon>Magnoliopsida</taxon>
        <taxon>eudicotyledons</taxon>
        <taxon>Gunneridae</taxon>
        <taxon>Pentapetalae</taxon>
        <taxon>Caryophyllales</taxon>
        <taxon>Cactineae</taxon>
        <taxon>Cactaceae</taxon>
        <taxon>Cactoideae</taxon>
        <taxon>Echinocereeae</taxon>
        <taxon>Carnegiea</taxon>
    </lineage>
</organism>
<dbReference type="Proteomes" id="UP001153076">
    <property type="component" value="Unassembled WGS sequence"/>
</dbReference>
<sequence length="1330" mass="150119">MASLHLRVSLDSFEPKKLNVGVTPACQLSNRSPFANFLKCANGGGSIVIIAVSKSEHVQASHFESELVDTSVNVGHVDGGIESLRRGLISENPVPQKSYLPPRRKAGRRSIWQRFQGVKKIGEGKGDLRIDSGGYSNGQEWDVCDQLDVGVYGIGPESSLEHCNRILKVLEKGNNSKAMKFFEWMRSNGKLERNVMAYNLVLRVLGRRGDWDAAEKLIMEMRCESGCELEVRVFNTIIFACFKKGLVDVGAKWFHMMLDYDVKPNIATFGMLMSLYQKGWNVEKAEFTFSQMRKLDVRCQSAYSAMITIYTRLGLHTKAEEVIDMLFKDEIVANLENWLVMLNAYSQQGKLKEAESVLVSMQEVGFPPHIVGYNTLITGYGKLSNMDVAERLFQNLQNLGLEPDETTYRSMIEGWARSGNYEKAKWYYERLKALGFKPNSSNLYSLINLQAKHNDTNGAIRTIADMLDMGCQPSSILGSLTLAYEKAGMFDGVPLIVRSSIYELVLVNQTTSSVLAMAYVKHSLVDEAIKLLQDKRWRDPAFEDNLYHLLICSCKELGHLENAVKIFTHMPKSDDKPNLHIFSTMIDIYCIMSRFSDADRTYQLLRSSGVAMDMLAYSIAVRMYIKAGNLEDACCVLDDMDKQAAIVPDIYLLRDMLRLYQKCNKKDKLADLYYKILKSGVTWDREMFNCVINCCAHALPIDELSRVFDEMIQRGFTPNTITYNVMLDVYGKSRLFRKARKVFSMARKQGLADVISYNTLIAAYGQNKDFKKMTKTVQLMQFNGFSVSLEAYNSMLDAYGKECQMENFRSVLQRLKESSCTSDQYTYNILINIYGEQGWIEEVADVLTELKERGPGPDLCSYNTLIKAYGIAGMVENAVAVIKEMRENGIDPDRVTYLNLISALQRNDQFLEARFIRDTNQGRFRPIVAIVIKKYGLAIPTMGKMLLHYLCKENNVDGALGLIAELNKNNLKVNFPLDVIPMLTQQGRSLDAYKLVMGAKNDIPNMDLVDYSIITDGLCKKGWIDKALELCNFARKRGVALNVVTYNSLFNGLCREGCLVEAFRLFDSLERHSVIPSDMTYGTLIDSLVREGFLLDARQLFERMVLKGIKPNTHIYNSLINGYCKVGNVEEALKLLHDLEDRSLKPDRFTISAVIHGFSLEGDMEGALNFFVDMKRDGFSPDFLGFLYLVRDLCAKGRMEEARSIMREMFQDESVVELINRVDVEIDEESIESILVDLCEQGSIQEALVVLNEIGSMFFPYKRSATSGGQKPTGSCEEKAPAVSLNTLPSMDQMDFNALYSQVASLCEEGDLPRANALAKSIMSSLIKDS</sequence>
<evidence type="ECO:0000256" key="1">
    <source>
        <dbReference type="ARBA" id="ARBA00007626"/>
    </source>
</evidence>
<evidence type="ECO:0000256" key="3">
    <source>
        <dbReference type="PROSITE-ProRule" id="PRU00708"/>
    </source>
</evidence>
<keyword evidence="5" id="KW-1185">Reference proteome</keyword>
<protein>
    <recommendedName>
        <fullName evidence="6">Pentatricopeptide repeat-containing protein</fullName>
    </recommendedName>
</protein>
<feature type="repeat" description="PPR" evidence="3">
    <location>
        <begin position="334"/>
        <end position="368"/>
    </location>
</feature>
<evidence type="ECO:0000313" key="4">
    <source>
        <dbReference type="EMBL" id="KAJ8428972.1"/>
    </source>
</evidence>
<evidence type="ECO:0000313" key="5">
    <source>
        <dbReference type="Proteomes" id="UP001153076"/>
    </source>
</evidence>
<comment type="similarity">
    <text evidence="1">Belongs to the PPR family. P subfamily.</text>
</comment>
<feature type="repeat" description="PPR" evidence="3">
    <location>
        <begin position="719"/>
        <end position="753"/>
    </location>
</feature>
<feature type="repeat" description="PPR" evidence="3">
    <location>
        <begin position="858"/>
        <end position="892"/>
    </location>
</feature>
<feature type="repeat" description="PPR" evidence="3">
    <location>
        <begin position="788"/>
        <end position="822"/>
    </location>
</feature>
<dbReference type="GO" id="GO:0007005">
    <property type="term" value="P:mitochondrion organization"/>
    <property type="evidence" value="ECO:0007669"/>
    <property type="project" value="TreeGrafter"/>
</dbReference>
<comment type="caution">
    <text evidence="4">The sequence shown here is derived from an EMBL/GenBank/DDBJ whole genome shotgun (WGS) entry which is preliminary data.</text>
</comment>
<dbReference type="InterPro" id="IPR011990">
    <property type="entry name" value="TPR-like_helical_dom_sf"/>
</dbReference>
<dbReference type="NCBIfam" id="TIGR00756">
    <property type="entry name" value="PPR"/>
    <property type="match status" value="17"/>
</dbReference>
<dbReference type="PANTHER" id="PTHR47934">
    <property type="entry name" value="PENTATRICOPEPTIDE REPEAT-CONTAINING PROTEIN PET309, MITOCHONDRIAL"/>
    <property type="match status" value="1"/>
</dbReference>
<feature type="repeat" description="PPR" evidence="3">
    <location>
        <begin position="369"/>
        <end position="403"/>
    </location>
</feature>
<dbReference type="InterPro" id="IPR002885">
    <property type="entry name" value="PPR_rpt"/>
</dbReference>
<proteinExistence type="inferred from homology"/>
<dbReference type="Pfam" id="PF01535">
    <property type="entry name" value="PPR"/>
    <property type="match status" value="10"/>
</dbReference>
<accession>A0A9Q1JQB4</accession>
<feature type="repeat" description="PPR" evidence="3">
    <location>
        <begin position="1007"/>
        <end position="1041"/>
    </location>
</feature>
<dbReference type="OrthoDB" id="185373at2759"/>
<evidence type="ECO:0000256" key="2">
    <source>
        <dbReference type="ARBA" id="ARBA00022737"/>
    </source>
</evidence>
<feature type="repeat" description="PPR" evidence="3">
    <location>
        <begin position="578"/>
        <end position="612"/>
    </location>
</feature>
<feature type="repeat" description="PPR" evidence="3">
    <location>
        <begin position="1042"/>
        <end position="1076"/>
    </location>
</feature>
<reference evidence="4" key="1">
    <citation type="submission" date="2022-04" db="EMBL/GenBank/DDBJ databases">
        <title>Carnegiea gigantea Genome sequencing and assembly v2.</title>
        <authorList>
            <person name="Copetti D."/>
            <person name="Sanderson M.J."/>
            <person name="Burquez A."/>
            <person name="Wojciechowski M.F."/>
        </authorList>
    </citation>
    <scope>NUCLEOTIDE SEQUENCE</scope>
    <source>
        <strain evidence="4">SGP5-SGP5p</strain>
        <tissue evidence="4">Aerial part</tissue>
    </source>
</reference>
<dbReference type="GO" id="GO:0003729">
    <property type="term" value="F:mRNA binding"/>
    <property type="evidence" value="ECO:0007669"/>
    <property type="project" value="TreeGrafter"/>
</dbReference>
<dbReference type="InterPro" id="IPR051114">
    <property type="entry name" value="Mito_RNA_Proc_CCM1"/>
</dbReference>
<dbReference type="EMBL" id="JAKOGI010000953">
    <property type="protein sequence ID" value="KAJ8428972.1"/>
    <property type="molecule type" value="Genomic_DNA"/>
</dbReference>
<dbReference type="Pfam" id="PF13041">
    <property type="entry name" value="PPR_2"/>
    <property type="match status" value="6"/>
</dbReference>
<feature type="repeat" description="PPR" evidence="3">
    <location>
        <begin position="823"/>
        <end position="857"/>
    </location>
</feature>